<keyword evidence="2" id="KW-1185">Reference proteome</keyword>
<accession>A0A6L6HU76</accession>
<gene>
    <name evidence="1" type="ORF">GIY56_16340</name>
</gene>
<dbReference type="NCBIfam" id="TIGR04098">
    <property type="entry name" value="LnmK_bifunc"/>
    <property type="match status" value="1"/>
</dbReference>
<dbReference type="Proteomes" id="UP000481417">
    <property type="component" value="Unassembled WGS sequence"/>
</dbReference>
<comment type="caution">
    <text evidence="1">The sequence shown here is derived from an EMBL/GenBank/DDBJ whole genome shotgun (WGS) entry which is preliminary data.</text>
</comment>
<dbReference type="NCBIfam" id="TIGR04099">
    <property type="entry name" value="biosn_Pnap_2097"/>
    <property type="match status" value="1"/>
</dbReference>
<dbReference type="Gene3D" id="3.10.129.10">
    <property type="entry name" value="Hotdog Thioesterase"/>
    <property type="match status" value="1"/>
</dbReference>
<sequence>MAEMGYRGLSEQWLMRRAGDLHWRLIAQAIGQREAVFACADGQPLYAAFCVTSLRIESPALPRLGQRLQLSARLWRIGRSRLGSVQTIHVQGRTVGCIRLVSSFVGRGRPGCNRSIVRRAPRAMALPPEAPADLAALAQRGARLAAAPDKPGMTDRQETVLPCPATDFNAAGLLYFPSFAALTDRVDFASGGGPDRMILARDVVYFGNAQPGEALTIGFRDRPCGHLALVAGPGDRPLACLRSRFAVPDRGDDPVTG</sequence>
<dbReference type="EMBL" id="WMBT01000018">
    <property type="protein sequence ID" value="MTE01860.1"/>
    <property type="molecule type" value="Genomic_DNA"/>
</dbReference>
<reference evidence="1 2" key="1">
    <citation type="submission" date="2019-11" db="EMBL/GenBank/DDBJ databases">
        <authorList>
            <person name="Lang L."/>
        </authorList>
    </citation>
    <scope>NUCLEOTIDE SEQUENCE [LARGE SCALE GENOMIC DNA]</scope>
    <source>
        <strain evidence="1 2">YIM 132242</strain>
    </source>
</reference>
<protein>
    <submittedName>
        <fullName evidence="1">Uncharacterized protein</fullName>
    </submittedName>
</protein>
<organism evidence="1 2">
    <name type="scientific">Paracoccus lichenicola</name>
    <dbReference type="NCBI Taxonomy" id="2665644"/>
    <lineage>
        <taxon>Bacteria</taxon>
        <taxon>Pseudomonadati</taxon>
        <taxon>Pseudomonadota</taxon>
        <taxon>Alphaproteobacteria</taxon>
        <taxon>Rhodobacterales</taxon>
        <taxon>Paracoccaceae</taxon>
        <taxon>Paracoccus</taxon>
    </lineage>
</organism>
<dbReference type="InterPro" id="IPR024091">
    <property type="entry name" value="LnmK-like_bifun_acyl/decarbox"/>
</dbReference>
<dbReference type="AlphaFoldDB" id="A0A6L6HU76"/>
<evidence type="ECO:0000313" key="1">
    <source>
        <dbReference type="EMBL" id="MTE01860.1"/>
    </source>
</evidence>
<evidence type="ECO:0000313" key="2">
    <source>
        <dbReference type="Proteomes" id="UP000481417"/>
    </source>
</evidence>
<name>A0A6L6HU76_9RHOB</name>
<proteinExistence type="predicted"/>